<dbReference type="HOGENOM" id="CLU_2366645_0_0_10"/>
<sequence length="95" mass="11211">MNSEEQQHYQLAYRLVERKELDKKFKMKLLLFAAVNSGLVYLNFKQNKKVPWSLWTLAGWGLGLVTSYQLDKKSFDRAMRKKEKTAEKIVRQSGK</sequence>
<evidence type="ECO:0000259" key="1">
    <source>
        <dbReference type="Pfam" id="PF13239"/>
    </source>
</evidence>
<dbReference type="RefSeq" id="WP_008201128.1">
    <property type="nucleotide sequence ID" value="NZ_CM001023.1"/>
</dbReference>
<dbReference type="AlphaFoldDB" id="A3HTI0"/>
<keyword evidence="3" id="KW-1185">Reference proteome</keyword>
<dbReference type="Pfam" id="PF13239">
    <property type="entry name" value="2TM"/>
    <property type="match status" value="1"/>
</dbReference>
<evidence type="ECO:0000313" key="3">
    <source>
        <dbReference type="Proteomes" id="UP000003919"/>
    </source>
</evidence>
<reference evidence="2 3" key="1">
    <citation type="journal article" date="2011" name="J. Bacteriol.">
        <title>Complete genome sequence of Algoriphagus sp. PR1, bacterial prey of a colony-forming choanoflagellate.</title>
        <authorList>
            <person name="Alegado R.A."/>
            <person name="Ferriera S."/>
            <person name="Nusbaum C."/>
            <person name="Young S.K."/>
            <person name="Zeng Q."/>
            <person name="Imamovic A."/>
            <person name="Fairclough S.R."/>
            <person name="King N."/>
        </authorList>
    </citation>
    <scope>NUCLEOTIDE SEQUENCE [LARGE SCALE GENOMIC DNA]</scope>
    <source>
        <strain evidence="2 3">PR1</strain>
    </source>
</reference>
<evidence type="ECO:0000313" key="2">
    <source>
        <dbReference type="EMBL" id="EAZ83148.1"/>
    </source>
</evidence>
<dbReference type="STRING" id="388413.ALPR1_13045"/>
<dbReference type="EMBL" id="CM001023">
    <property type="protein sequence ID" value="EAZ83148.1"/>
    <property type="molecule type" value="Genomic_DNA"/>
</dbReference>
<dbReference type="InterPro" id="IPR025698">
    <property type="entry name" value="2TM_dom"/>
</dbReference>
<gene>
    <name evidence="2" type="ORF">ALPR1_13045</name>
</gene>
<proteinExistence type="predicted"/>
<accession>A3HTI0</accession>
<feature type="domain" description="2TM" evidence="1">
    <location>
        <begin position="18"/>
        <end position="66"/>
    </location>
</feature>
<organism evidence="2 3">
    <name type="scientific">Algoriphagus machipongonensis</name>
    <dbReference type="NCBI Taxonomy" id="388413"/>
    <lineage>
        <taxon>Bacteria</taxon>
        <taxon>Pseudomonadati</taxon>
        <taxon>Bacteroidota</taxon>
        <taxon>Cytophagia</taxon>
        <taxon>Cytophagales</taxon>
        <taxon>Cyclobacteriaceae</taxon>
        <taxon>Algoriphagus</taxon>
    </lineage>
</organism>
<dbReference type="EMBL" id="AAXU02000001">
    <property type="protein sequence ID" value="EAZ83148.1"/>
    <property type="molecule type" value="Genomic_DNA"/>
</dbReference>
<dbReference type="Proteomes" id="UP000003919">
    <property type="component" value="Chromosome"/>
</dbReference>
<protein>
    <recommendedName>
        <fullName evidence="1">2TM domain-containing protein</fullName>
    </recommendedName>
</protein>
<comment type="caution">
    <text evidence="2">The sequence shown here is derived from an EMBL/GenBank/DDBJ whole genome shotgun (WGS) entry which is preliminary data.</text>
</comment>
<name>A3HTI0_9BACT</name>
<dbReference type="OrthoDB" id="8965954at2"/>